<organism evidence="1 2">
    <name type="scientific">Romanomermis culicivorax</name>
    <name type="common">Nematode worm</name>
    <dbReference type="NCBI Taxonomy" id="13658"/>
    <lineage>
        <taxon>Eukaryota</taxon>
        <taxon>Metazoa</taxon>
        <taxon>Ecdysozoa</taxon>
        <taxon>Nematoda</taxon>
        <taxon>Enoplea</taxon>
        <taxon>Dorylaimia</taxon>
        <taxon>Mermithida</taxon>
        <taxon>Mermithoidea</taxon>
        <taxon>Mermithidae</taxon>
        <taxon>Romanomermis</taxon>
    </lineage>
</organism>
<proteinExistence type="predicted"/>
<dbReference type="Proteomes" id="UP000887565">
    <property type="component" value="Unplaced"/>
</dbReference>
<accession>A0A915KD97</accession>
<dbReference type="WBParaSite" id="nRc.2.0.1.t35899-RA">
    <property type="protein sequence ID" value="nRc.2.0.1.t35899-RA"/>
    <property type="gene ID" value="nRc.2.0.1.g35899"/>
</dbReference>
<protein>
    <submittedName>
        <fullName evidence="2">Uncharacterized protein</fullName>
    </submittedName>
</protein>
<dbReference type="AlphaFoldDB" id="A0A915KD97"/>
<evidence type="ECO:0000313" key="2">
    <source>
        <dbReference type="WBParaSite" id="nRc.2.0.1.t35899-RA"/>
    </source>
</evidence>
<evidence type="ECO:0000313" key="1">
    <source>
        <dbReference type="Proteomes" id="UP000887565"/>
    </source>
</evidence>
<reference evidence="2" key="1">
    <citation type="submission" date="2022-11" db="UniProtKB">
        <authorList>
            <consortium name="WormBaseParasite"/>
        </authorList>
    </citation>
    <scope>IDENTIFICATION</scope>
</reference>
<sequence length="101" mass="12215">LAFHVPLQILRLSKYNFFLLRNLLTDFECGDDDDENLRSTKNLHLRRLDFYLNRYDEIERFLITYSGPNFKASILKEKFEYSFIATNLHIQRFEAFTREKG</sequence>
<keyword evidence="1" id="KW-1185">Reference proteome</keyword>
<name>A0A915KD97_ROMCU</name>